<dbReference type="PANTHER" id="PTHR15431">
    <property type="entry name" value="FGFR1 ONCOGENE PARTNER/LISH DOMAIN-CONTAINING PROTEIN"/>
    <property type="match status" value="1"/>
</dbReference>
<evidence type="ECO:0000256" key="4">
    <source>
        <dbReference type="SAM" id="MobiDB-lite"/>
    </source>
</evidence>
<dbReference type="InterPro" id="IPR006594">
    <property type="entry name" value="LisH"/>
</dbReference>
<dbReference type="AlphaFoldDB" id="A0A484BJ05"/>
<feature type="compositionally biased region" description="Basic and acidic residues" evidence="4">
    <location>
        <begin position="584"/>
        <end position="597"/>
    </location>
</feature>
<dbReference type="OMA" id="SKWEHIS"/>
<feature type="compositionally biased region" description="Low complexity" evidence="4">
    <location>
        <begin position="505"/>
        <end position="522"/>
    </location>
</feature>
<keyword evidence="3" id="KW-0206">Cytoskeleton</keyword>
<dbReference type="PANTHER" id="PTHR15431:SF4">
    <property type="entry name" value="PROTEIN TONNEAU 1B"/>
    <property type="match status" value="1"/>
</dbReference>
<reference evidence="5 6" key="1">
    <citation type="journal article" date="2019" name="J. Hered.">
        <title>An Improved Genome Assembly for Drosophila navojoa, the Basal Species in the mojavensis Cluster.</title>
        <authorList>
            <person name="Vanderlinde T."/>
            <person name="Dupim E.G."/>
            <person name="Nazario-Yepiz N.O."/>
            <person name="Carvalho A.B."/>
        </authorList>
    </citation>
    <scope>NUCLEOTIDE SEQUENCE [LARGE SCALE GENOMIC DNA]</scope>
    <source>
        <strain evidence="5">Navoj_Jal97</strain>
        <tissue evidence="5">Whole organism</tissue>
    </source>
</reference>
<feature type="compositionally biased region" description="Basic and acidic residues" evidence="4">
    <location>
        <begin position="164"/>
        <end position="183"/>
    </location>
</feature>
<comment type="subcellular location">
    <subcellularLocation>
        <location evidence="1">Cytoplasm</location>
        <location evidence="1">Cytoskeleton</location>
    </subcellularLocation>
</comment>
<name>A0A484BJ05_DRONA</name>
<feature type="compositionally biased region" description="Acidic residues" evidence="4">
    <location>
        <begin position="652"/>
        <end position="664"/>
    </location>
</feature>
<gene>
    <name evidence="5" type="ORF">AWZ03_004702</name>
</gene>
<dbReference type="Pfam" id="PF08513">
    <property type="entry name" value="LisH"/>
    <property type="match status" value="2"/>
</dbReference>
<feature type="compositionally biased region" description="Polar residues" evidence="4">
    <location>
        <begin position="598"/>
        <end position="608"/>
    </location>
</feature>
<evidence type="ECO:0000256" key="2">
    <source>
        <dbReference type="ARBA" id="ARBA00022490"/>
    </source>
</evidence>
<feature type="region of interest" description="Disordered" evidence="4">
    <location>
        <begin position="216"/>
        <end position="265"/>
    </location>
</feature>
<accession>A0A484BJ05</accession>
<keyword evidence="2" id="KW-0963">Cytoplasm</keyword>
<sequence>MRSGLHVEAMKMIQELTMLEKQEPSCGKTNLEQRGMLQLLNYLIVDYFNWHGFTNTMKTFALETGEKSRPKPRDKLQQELKGQFRHSHLPILLQMVLKESNKADDALLEKRRFRTIKDISSKEKPDKKVKKDAQAGVGVTDMPGEGKSASPKEKKLKKNNTIAKENRNEANNEPTAVKEDQSKKLSNSAKNLRKYSKDLKSFPKLRSLNQLRSMDESRIRVTSAHDTIKKVDSSNGPKPSPRKEALQKVDSLNESSPGSTQTNSQFVMENSSYSKLIEDSIKLHFERNGILDEMRSGLHVKVLNMMRGETDLKKEEPLCGGDMRQRGLVQLLNYLVVDYFAWYGYKHTLETFALETGDRCQLKPRERLQREFGDNFAQKDLPILLQMVMKQAKHINAKNLPQSPQQVNLSRRFIETVPQEKDIPPEGNPSKMPNSPSPRVEPSKGPTEGVPSKGPKTATRKDVKQPQAKVNVRKAMADSSKLPSTPPRMKRVKKPATTAKKTRYSSEYESSSRCTTESGSGDDSSDDSDAFAAIPNRYYYREQEPPEQAYQNGFGEEGPYEMPSQSTVRRPLRPRGLGKRKPLKIVEMRDDTDKEKPQSSSRDTTNKNAPAAKDASAKTTEQNTSKRTIFQSLMAVSKPKCPETMVGSMQETSDDSPEDSDEYI</sequence>
<feature type="region of interest" description="Disordered" evidence="4">
    <location>
        <begin position="122"/>
        <end position="198"/>
    </location>
</feature>
<dbReference type="Proteomes" id="UP000295192">
    <property type="component" value="Unassembled WGS sequence"/>
</dbReference>
<dbReference type="Gene3D" id="1.20.960.40">
    <property type="match status" value="2"/>
</dbReference>
<evidence type="ECO:0000313" key="6">
    <source>
        <dbReference type="Proteomes" id="UP000295192"/>
    </source>
</evidence>
<dbReference type="SMART" id="SM00667">
    <property type="entry name" value="LisH"/>
    <property type="match status" value="2"/>
</dbReference>
<proteinExistence type="predicted"/>
<feature type="compositionally biased region" description="Basic and acidic residues" evidence="4">
    <location>
        <begin position="122"/>
        <end position="133"/>
    </location>
</feature>
<protein>
    <recommendedName>
        <fullName evidence="7">LisH domain-containing protein</fullName>
    </recommendedName>
</protein>
<evidence type="ECO:0008006" key="7">
    <source>
        <dbReference type="Google" id="ProtNLM"/>
    </source>
</evidence>
<feature type="compositionally biased region" description="Polar residues" evidence="4">
    <location>
        <begin position="617"/>
        <end position="631"/>
    </location>
</feature>
<organism evidence="5 6">
    <name type="scientific">Drosophila navojoa</name>
    <name type="common">Fruit fly</name>
    <dbReference type="NCBI Taxonomy" id="7232"/>
    <lineage>
        <taxon>Eukaryota</taxon>
        <taxon>Metazoa</taxon>
        <taxon>Ecdysozoa</taxon>
        <taxon>Arthropoda</taxon>
        <taxon>Hexapoda</taxon>
        <taxon>Insecta</taxon>
        <taxon>Pterygota</taxon>
        <taxon>Neoptera</taxon>
        <taxon>Endopterygota</taxon>
        <taxon>Diptera</taxon>
        <taxon>Brachycera</taxon>
        <taxon>Muscomorpha</taxon>
        <taxon>Ephydroidea</taxon>
        <taxon>Drosophilidae</taxon>
        <taxon>Drosophila</taxon>
    </lineage>
</organism>
<comment type="caution">
    <text evidence="5">The sequence shown here is derived from an EMBL/GenBank/DDBJ whole genome shotgun (WGS) entry which is preliminary data.</text>
</comment>
<evidence type="ECO:0000256" key="1">
    <source>
        <dbReference type="ARBA" id="ARBA00004245"/>
    </source>
</evidence>
<feature type="compositionally biased region" description="Basic residues" evidence="4">
    <location>
        <begin position="570"/>
        <end position="583"/>
    </location>
</feature>
<dbReference type="GO" id="GO:0015630">
    <property type="term" value="C:microtubule cytoskeleton"/>
    <property type="evidence" value="ECO:0007669"/>
    <property type="project" value="UniProtKB-ARBA"/>
</dbReference>
<keyword evidence="6" id="KW-1185">Reference proteome</keyword>
<dbReference type="STRING" id="7232.A0A484BJ05"/>
<feature type="compositionally biased region" description="Polar residues" evidence="4">
    <location>
        <begin position="250"/>
        <end position="265"/>
    </location>
</feature>
<feature type="region of interest" description="Disordered" evidence="4">
    <location>
        <begin position="418"/>
        <end position="664"/>
    </location>
</feature>
<evidence type="ECO:0000256" key="3">
    <source>
        <dbReference type="ARBA" id="ARBA00023212"/>
    </source>
</evidence>
<dbReference type="OrthoDB" id="5970631at2759"/>
<dbReference type="EMBL" id="LSRL02000029">
    <property type="protein sequence ID" value="TDG48799.1"/>
    <property type="molecule type" value="Genomic_DNA"/>
</dbReference>
<evidence type="ECO:0000313" key="5">
    <source>
        <dbReference type="EMBL" id="TDG48799.1"/>
    </source>
</evidence>
<dbReference type="PROSITE" id="PS50896">
    <property type="entry name" value="LISH"/>
    <property type="match status" value="2"/>
</dbReference>